<feature type="region of interest" description="Disordered" evidence="1">
    <location>
        <begin position="1376"/>
        <end position="1407"/>
    </location>
</feature>
<keyword evidence="2" id="KW-0812">Transmembrane</keyword>
<dbReference type="InterPro" id="IPR021798">
    <property type="entry name" value="AftD_N"/>
</dbReference>
<feature type="transmembrane region" description="Helical" evidence="2">
    <location>
        <begin position="295"/>
        <end position="313"/>
    </location>
</feature>
<feature type="compositionally biased region" description="Basic and acidic residues" evidence="1">
    <location>
        <begin position="1387"/>
        <end position="1407"/>
    </location>
</feature>
<dbReference type="SUPFAM" id="SSF49785">
    <property type="entry name" value="Galactose-binding domain-like"/>
    <property type="match status" value="1"/>
</dbReference>
<feature type="transmembrane region" description="Helical" evidence="2">
    <location>
        <begin position="1354"/>
        <end position="1372"/>
    </location>
</feature>
<feature type="transmembrane region" description="Helical" evidence="2">
    <location>
        <begin position="1286"/>
        <end position="1304"/>
    </location>
</feature>
<keyword evidence="2" id="KW-0472">Membrane</keyword>
<feature type="transmembrane region" description="Helical" evidence="2">
    <location>
        <begin position="1227"/>
        <end position="1249"/>
    </location>
</feature>
<feature type="transmembrane region" description="Helical" evidence="2">
    <location>
        <begin position="178"/>
        <end position="208"/>
    </location>
</feature>
<dbReference type="Pfam" id="PF11847">
    <property type="entry name" value="GT-C_AftD"/>
    <property type="match status" value="1"/>
</dbReference>
<feature type="domain" description="Alpha-(1-&gt;3)-arabinofuranosyltransferase N-terminal GT-C" evidence="3">
    <location>
        <begin position="25"/>
        <end position="679"/>
    </location>
</feature>
<dbReference type="RefSeq" id="WP_248590168.1">
    <property type="nucleotide sequence ID" value="NZ_BAABEB010000004.1"/>
</dbReference>
<name>A0ABY4L5Y2_THEAE</name>
<feature type="transmembrane region" description="Helical" evidence="2">
    <location>
        <begin position="1311"/>
        <end position="1334"/>
    </location>
</feature>
<protein>
    <submittedName>
        <fullName evidence="4">DUF3367 domain-containing protein</fullName>
    </submittedName>
</protein>
<feature type="transmembrane region" description="Helical" evidence="2">
    <location>
        <begin position="320"/>
        <end position="348"/>
    </location>
</feature>
<evidence type="ECO:0000259" key="3">
    <source>
        <dbReference type="Pfam" id="PF11847"/>
    </source>
</evidence>
<dbReference type="Gene3D" id="2.60.120.260">
    <property type="entry name" value="Galactose-binding domain-like"/>
    <property type="match status" value="2"/>
</dbReference>
<dbReference type="Proteomes" id="UP000832041">
    <property type="component" value="Chromosome"/>
</dbReference>
<evidence type="ECO:0000313" key="4">
    <source>
        <dbReference type="EMBL" id="UPT21678.1"/>
    </source>
</evidence>
<feature type="transmembrane region" description="Helical" evidence="2">
    <location>
        <begin position="1261"/>
        <end position="1280"/>
    </location>
</feature>
<sequence>MTPSAPVRDETLVRRLTLLAVCLLLSALACSLDPTRIVGDTKLDLTVNPLGFLYRALYLWDPSYFGQLQNQAYGYLFPNGPFHALLIGAGMPEWVVQRLWMAALLCAAFTGTVAVARALRVGSLPTQVVAGVAFALSPRALTLLSYNSAELQPTMLLPWVLLPLVHGTRPGADPRRAALLSAAAFLLCGGTNAASELAVLVVPLLYLLTRASGRRKWTLLGWWLAAIGLVSFWWLAPLLLMGRYVFSFMPFTEDAATTTSVTSLLNTVRGASNWMGYVPGSSALPAGSEVATTPWLVLATALVAALGLAGAVHRRNPERLFLGASALAGTALVAAGYTGALGGLLGPAVQDLLDGALSPFRNVHKFDVLVRLPVAVGLAHLPEAAARLRSIPGRGPLRRLPDPRSLTAAACALTVLSTLTPLATVGGATRGSFTEIPDYWYEATAWLDARSGGRTTMAVPGSARGEYLWGRPMDEPMQPLMRTPWTNQQIIPWGSAGVSRLTHAVDQRLSSGLGSAGLADALARMGVRYLLVRNDLQREGNNGGWPARVHQALADSPGIDRVRSFGPVMGSLDPLPAARWYDQPYRALDVYAVTGTTPLAATVPADGALRVTGGPEALLALAEQGLLTDDRPVIIGDDPGADGVAAADTVATDTVRRVEVVYPDVRRNTSATLGAAEEFDRDVPAPDVVDPAWEPYTSVAHYEGIAAVTASSAESSALALPARRDPGRTPYAALDGSPVTSWRSSSADGAVGEWLEVAFTEPRDVTGTTVTFERLPDTPPPSKVTVTTDHGSVQTELDDFGSAQELAVPEGETSRLRVRVDELAWEPGHRFGTRVGIASLDIPGLRTGRALVVPGTADARTLLFTGSAGAAPGCMLGSRVWTCHPDLAAQGEDAHGLDRIVTLPADAAGEYVITGQVTAADPERVERAANREGGYPKVTSSSTAVDHPAAMGRGAFDGDDSTVWYPDPAQDRPSLQVDFGKRVELAEIAVEFPRGDTVTRPIRVVLDTGETVREGLLDGNGRFAFATLRTEQLRIVFDPPRDQPLEIAEIVLPGVEPLGPVPDTDAATACGQGPNLTVNGVRVETRISGGTLRDQAEGRPLEFTSCTGVPLVEGTNRITVRQTDRYRLGAVVVRDADLAEEAAEREPVRAEAVEVQGWGRSERRVTVDTDAASYLVVTENFNEGWTARLADSDTELDPVRLDGWKQAWLLPAGTSGTVVLSYTPDTAYHAALLVGAALVAVVLVLLAVLPRTASAVRAAAAAAAGPGRIAPLALGAATVLLGVWSAGWVGCAAALVGLFTASALERRGRRVSLSLVVAASLAAAGLSAAVGGALAAHLPSHGATALLAEPLRGWIPQLLCLPALVGAALALGDPSRRPRLDGTAATGDDRRRDGAARPRDEAAEAAP</sequence>
<evidence type="ECO:0000256" key="2">
    <source>
        <dbReference type="SAM" id="Phobius"/>
    </source>
</evidence>
<accession>A0ABY4L5Y2</accession>
<keyword evidence="2" id="KW-1133">Transmembrane helix</keyword>
<evidence type="ECO:0000313" key="5">
    <source>
        <dbReference type="Proteomes" id="UP000832041"/>
    </source>
</evidence>
<proteinExistence type="predicted"/>
<keyword evidence="5" id="KW-1185">Reference proteome</keyword>
<gene>
    <name evidence="4" type="ORF">FOF52_12565</name>
</gene>
<dbReference type="InterPro" id="IPR008979">
    <property type="entry name" value="Galactose-bd-like_sf"/>
</dbReference>
<feature type="transmembrane region" description="Helical" evidence="2">
    <location>
        <begin position="99"/>
        <end position="116"/>
    </location>
</feature>
<organism evidence="4 5">
    <name type="scientific">Thermobifida alba</name>
    <name type="common">Thermomonospora alba</name>
    <dbReference type="NCBI Taxonomy" id="53522"/>
    <lineage>
        <taxon>Bacteria</taxon>
        <taxon>Bacillati</taxon>
        <taxon>Actinomycetota</taxon>
        <taxon>Actinomycetes</taxon>
        <taxon>Streptosporangiales</taxon>
        <taxon>Nocardiopsidaceae</taxon>
        <taxon>Thermobifida</taxon>
    </lineage>
</organism>
<reference evidence="4 5" key="1">
    <citation type="submission" date="2020-04" db="EMBL/GenBank/DDBJ databases">
        <title>Thermobifida alba genome sequencing and assembly.</title>
        <authorList>
            <person name="Luzics S."/>
            <person name="Horvath B."/>
            <person name="Nagy I."/>
            <person name="Toth A."/>
            <person name="Nagy I."/>
            <person name="Kukolya J."/>
        </authorList>
    </citation>
    <scope>NUCLEOTIDE SEQUENCE [LARGE SCALE GENOMIC DNA]</scope>
    <source>
        <strain evidence="4 5">DSM 43795</strain>
    </source>
</reference>
<dbReference type="EMBL" id="CP051627">
    <property type="protein sequence ID" value="UPT21678.1"/>
    <property type="molecule type" value="Genomic_DNA"/>
</dbReference>
<evidence type="ECO:0000256" key="1">
    <source>
        <dbReference type="SAM" id="MobiDB-lite"/>
    </source>
</evidence>
<feature type="transmembrane region" description="Helical" evidence="2">
    <location>
        <begin position="220"/>
        <end position="240"/>
    </location>
</feature>